<dbReference type="EMBL" id="CAFBRX010000192">
    <property type="protein sequence ID" value="CAB5133078.1"/>
    <property type="molecule type" value="Genomic_DNA"/>
</dbReference>
<organism evidence="2">
    <name type="scientific">freshwater metagenome</name>
    <dbReference type="NCBI Taxonomy" id="449393"/>
    <lineage>
        <taxon>unclassified sequences</taxon>
        <taxon>metagenomes</taxon>
        <taxon>ecological metagenomes</taxon>
    </lineage>
</organism>
<keyword evidence="1" id="KW-0812">Transmembrane</keyword>
<evidence type="ECO:0000313" key="2">
    <source>
        <dbReference type="EMBL" id="CAB4555872.1"/>
    </source>
</evidence>
<feature type="transmembrane region" description="Helical" evidence="1">
    <location>
        <begin position="144"/>
        <end position="170"/>
    </location>
</feature>
<dbReference type="Pfam" id="PF06966">
    <property type="entry name" value="DUF1295"/>
    <property type="match status" value="1"/>
</dbReference>
<evidence type="ECO:0000313" key="5">
    <source>
        <dbReference type="EMBL" id="CAB5133078.1"/>
    </source>
</evidence>
<keyword evidence="1" id="KW-1133">Transmembrane helix</keyword>
<keyword evidence="1" id="KW-0472">Membrane</keyword>
<dbReference type="EMBL" id="CAEZSL010000247">
    <property type="protein sequence ID" value="CAB4555872.1"/>
    <property type="molecule type" value="Genomic_DNA"/>
</dbReference>
<proteinExistence type="predicted"/>
<reference evidence="2" key="1">
    <citation type="submission" date="2020-05" db="EMBL/GenBank/DDBJ databases">
        <authorList>
            <person name="Chiriac C."/>
            <person name="Salcher M."/>
            <person name="Ghai R."/>
            <person name="Kavagutti S V."/>
        </authorList>
    </citation>
    <scope>NUCLEOTIDE SEQUENCE</scope>
</reference>
<gene>
    <name evidence="2" type="ORF">UFOPK1421_01580</name>
    <name evidence="3" type="ORF">UFOPK1960_01000</name>
    <name evidence="4" type="ORF">UFOPK2921_00434</name>
    <name evidence="5" type="ORF">UFOPK4422_01464</name>
</gene>
<evidence type="ECO:0000313" key="3">
    <source>
        <dbReference type="EMBL" id="CAB4636302.1"/>
    </source>
</evidence>
<dbReference type="Gene3D" id="1.20.120.1630">
    <property type="match status" value="1"/>
</dbReference>
<dbReference type="GO" id="GO:0016020">
    <property type="term" value="C:membrane"/>
    <property type="evidence" value="ECO:0007669"/>
    <property type="project" value="TreeGrafter"/>
</dbReference>
<feature type="transmembrane region" description="Helical" evidence="1">
    <location>
        <begin position="12"/>
        <end position="35"/>
    </location>
</feature>
<accession>A0A6J6CWJ1</accession>
<dbReference type="AlphaFoldDB" id="A0A6J6CWJ1"/>
<name>A0A6J6CWJ1_9ZZZZ</name>
<dbReference type="InterPro" id="IPR010721">
    <property type="entry name" value="UstE-like"/>
</dbReference>
<evidence type="ECO:0000313" key="4">
    <source>
        <dbReference type="EMBL" id="CAB4774208.1"/>
    </source>
</evidence>
<sequence>MTSTQNSWTRQRSFLLIIALYAVALTGMLLIASAIGTDHPVKGLIIGFAASVAFLYLASQIVQNGSTFDAWWSVIPPVFAIWLFFVLDDADAFTDGDLRRLAVAVCATLWGLRLTANWAIGWTGMGHEDWRYRMLYETAPMPRWAVSLTSVHLFPLVVVTLGSIPMAIVASHSGRSFGILDILAVVVALTGVTIQQFADLDLRRFNRTKKSGDVLNTGLWSRSRHPNYLGEMMWWWSLWLFTLAAHPASWWAGVGALAMTVMFFAASIPLAEKRSAERRPGWEAYRAVTPMVLPRLRKNP</sequence>
<dbReference type="PANTHER" id="PTHR32251">
    <property type="entry name" value="3-OXO-5-ALPHA-STEROID 4-DEHYDROGENASE"/>
    <property type="match status" value="1"/>
</dbReference>
<feature type="transmembrane region" description="Helical" evidence="1">
    <location>
        <begin position="176"/>
        <end position="198"/>
    </location>
</feature>
<dbReference type="PANTHER" id="PTHR32251:SF23">
    <property type="entry name" value="3-OXO-5-ALPHA-STEROID 4-DEHYDROGENASE (DUF1295)"/>
    <property type="match status" value="1"/>
</dbReference>
<protein>
    <submittedName>
        <fullName evidence="2">Unannotated protein</fullName>
    </submittedName>
</protein>
<dbReference type="EMBL" id="CAEZVL010000163">
    <property type="protein sequence ID" value="CAB4636302.1"/>
    <property type="molecule type" value="Genomic_DNA"/>
</dbReference>
<evidence type="ECO:0000256" key="1">
    <source>
        <dbReference type="SAM" id="Phobius"/>
    </source>
</evidence>
<feature type="transmembrane region" description="Helical" evidence="1">
    <location>
        <begin position="70"/>
        <end position="87"/>
    </location>
</feature>
<feature type="transmembrane region" description="Helical" evidence="1">
    <location>
        <begin position="251"/>
        <end position="271"/>
    </location>
</feature>
<dbReference type="EMBL" id="CAEZZV010000038">
    <property type="protein sequence ID" value="CAB4774208.1"/>
    <property type="molecule type" value="Genomic_DNA"/>
</dbReference>
<feature type="transmembrane region" description="Helical" evidence="1">
    <location>
        <begin position="99"/>
        <end position="123"/>
    </location>
</feature>